<feature type="domain" description="Thiolase C-terminal" evidence="3">
    <location>
        <begin position="254"/>
        <end position="394"/>
    </location>
</feature>
<dbReference type="InterPro" id="IPR002155">
    <property type="entry name" value="Thiolase"/>
</dbReference>
<proteinExistence type="predicted"/>
<dbReference type="PANTHER" id="PTHR42870">
    <property type="entry name" value="ACETYL-COA C-ACETYLTRANSFERASE"/>
    <property type="match status" value="1"/>
</dbReference>
<evidence type="ECO:0000256" key="1">
    <source>
        <dbReference type="ARBA" id="ARBA00023229"/>
    </source>
</evidence>
<accession>A0A1H3EVQ9</accession>
<evidence type="ECO:0000259" key="3">
    <source>
        <dbReference type="Pfam" id="PF22691"/>
    </source>
</evidence>
<dbReference type="AlphaFoldDB" id="A0A1H3EVQ9"/>
<dbReference type="Pfam" id="PF22691">
    <property type="entry name" value="Thiolase_C_1"/>
    <property type="match status" value="1"/>
</dbReference>
<dbReference type="SUPFAM" id="SSF53901">
    <property type="entry name" value="Thiolase-like"/>
    <property type="match status" value="2"/>
</dbReference>
<dbReference type="Gene3D" id="3.40.47.10">
    <property type="match status" value="1"/>
</dbReference>
<dbReference type="CDD" id="cd00829">
    <property type="entry name" value="SCP-x_thiolase"/>
    <property type="match status" value="1"/>
</dbReference>
<dbReference type="PIRSF" id="PIRSF000429">
    <property type="entry name" value="Ac-CoA_Ac_transf"/>
    <property type="match status" value="1"/>
</dbReference>
<dbReference type="Proteomes" id="UP000199079">
    <property type="component" value="Unassembled WGS sequence"/>
</dbReference>
<dbReference type="InterPro" id="IPR016039">
    <property type="entry name" value="Thiolase-like"/>
</dbReference>
<gene>
    <name evidence="4" type="ORF">SAMN05216564_101615</name>
</gene>
<dbReference type="GO" id="GO:0016747">
    <property type="term" value="F:acyltransferase activity, transferring groups other than amino-acyl groups"/>
    <property type="evidence" value="ECO:0007669"/>
    <property type="project" value="InterPro"/>
</dbReference>
<reference evidence="5" key="1">
    <citation type="submission" date="2016-10" db="EMBL/GenBank/DDBJ databases">
        <authorList>
            <person name="Varghese N."/>
            <person name="Submissions S."/>
        </authorList>
    </citation>
    <scope>NUCLEOTIDE SEQUENCE [LARGE SCALE GENOMIC DNA]</scope>
    <source>
        <strain evidence="5">DC30,IBRC 10041,KCTC 4046</strain>
    </source>
</reference>
<name>A0A1H3EVQ9_9EURY</name>
<evidence type="ECO:0000259" key="2">
    <source>
        <dbReference type="Pfam" id="PF00108"/>
    </source>
</evidence>
<organism evidence="4 5">
    <name type="scientific">Halopenitus persicus</name>
    <dbReference type="NCBI Taxonomy" id="1048396"/>
    <lineage>
        <taxon>Archaea</taxon>
        <taxon>Methanobacteriati</taxon>
        <taxon>Methanobacteriota</taxon>
        <taxon>Stenosarchaea group</taxon>
        <taxon>Halobacteria</taxon>
        <taxon>Halobacteriales</taxon>
        <taxon>Haloferacaceae</taxon>
        <taxon>Halopenitus</taxon>
    </lineage>
</organism>
<feature type="domain" description="Thiolase N-terminal" evidence="2">
    <location>
        <begin position="13"/>
        <end position="234"/>
    </location>
</feature>
<evidence type="ECO:0000313" key="4">
    <source>
        <dbReference type="EMBL" id="SDX82715.1"/>
    </source>
</evidence>
<dbReference type="PANTHER" id="PTHR42870:SF6">
    <property type="entry name" value="ACETYL-COA C-ACYLTRANSFERASE"/>
    <property type="match status" value="1"/>
</dbReference>
<keyword evidence="5" id="KW-1185">Reference proteome</keyword>
<keyword evidence="4" id="KW-0808">Transferase</keyword>
<keyword evidence="1" id="KW-0414">Isoprene biosynthesis</keyword>
<sequence>MWDDLPLATMRDVYVIGAGQSPFGSFPDETYLSLFETAYENALESVGGELDPDRIDEAFLGTLGVGGRQIGLSSPAVTEHLGLHGVPTTRVENACAASGYSFRSALTAVRAGTADVALAGGYEVMTDTSADQTKWWLGVSGETEWERTSGTTFAGVYAQMASAYLDAYDATVDDLSRVAVKNHGNGAKNPKAHLGFECSLEDARSAPGVADPLNLYHCCPTTDGASAALLASEEVAAEFDGPAVKVAGAGAASGRVGLFQRESLTSIPASVQAGEQAYAEAGVTPDDLDFAEVHDCFAIAELLAYDDLGFCERGEAGRLLREGVVDPDGELPTNTSGGLKSKGHPIGATGTGQVVEAFSQLRGEAHVQVDDPTYGLTHNVGGSGGGVTVHVFERTEVDA</sequence>
<dbReference type="InterPro" id="IPR020616">
    <property type="entry name" value="Thiolase_N"/>
</dbReference>
<protein>
    <submittedName>
        <fullName evidence="4">Acetyl-CoA C-acetyltransferase</fullName>
    </submittedName>
</protein>
<dbReference type="GO" id="GO:0008299">
    <property type="term" value="P:isoprenoid biosynthetic process"/>
    <property type="evidence" value="ECO:0007669"/>
    <property type="project" value="UniProtKB-KW"/>
</dbReference>
<dbReference type="EMBL" id="FNPC01000001">
    <property type="protein sequence ID" value="SDX82715.1"/>
    <property type="molecule type" value="Genomic_DNA"/>
</dbReference>
<evidence type="ECO:0000313" key="5">
    <source>
        <dbReference type="Proteomes" id="UP000199079"/>
    </source>
</evidence>
<dbReference type="InterPro" id="IPR055140">
    <property type="entry name" value="Thiolase_C_2"/>
</dbReference>
<dbReference type="Pfam" id="PF00108">
    <property type="entry name" value="Thiolase_N"/>
    <property type="match status" value="1"/>
</dbReference>